<protein>
    <submittedName>
        <fullName evidence="1">Uncharacterized protein</fullName>
    </submittedName>
</protein>
<evidence type="ECO:0000313" key="1">
    <source>
        <dbReference type="EMBL" id="JAH83734.1"/>
    </source>
</evidence>
<reference evidence="1" key="1">
    <citation type="submission" date="2014-11" db="EMBL/GenBank/DDBJ databases">
        <authorList>
            <person name="Amaro Gonzalez C."/>
        </authorList>
    </citation>
    <scope>NUCLEOTIDE SEQUENCE</scope>
</reference>
<organism evidence="1">
    <name type="scientific">Anguilla anguilla</name>
    <name type="common">European freshwater eel</name>
    <name type="synonym">Muraena anguilla</name>
    <dbReference type="NCBI Taxonomy" id="7936"/>
    <lineage>
        <taxon>Eukaryota</taxon>
        <taxon>Metazoa</taxon>
        <taxon>Chordata</taxon>
        <taxon>Craniata</taxon>
        <taxon>Vertebrata</taxon>
        <taxon>Euteleostomi</taxon>
        <taxon>Actinopterygii</taxon>
        <taxon>Neopterygii</taxon>
        <taxon>Teleostei</taxon>
        <taxon>Anguilliformes</taxon>
        <taxon>Anguillidae</taxon>
        <taxon>Anguilla</taxon>
    </lineage>
</organism>
<reference evidence="1" key="2">
    <citation type="journal article" date="2015" name="Fish Shellfish Immunol.">
        <title>Early steps in the European eel (Anguilla anguilla)-Vibrio vulnificus interaction in the gills: Role of the RtxA13 toxin.</title>
        <authorList>
            <person name="Callol A."/>
            <person name="Pajuelo D."/>
            <person name="Ebbesson L."/>
            <person name="Teles M."/>
            <person name="MacKenzie S."/>
            <person name="Amaro C."/>
        </authorList>
    </citation>
    <scope>NUCLEOTIDE SEQUENCE</scope>
</reference>
<name>A0A0E9W040_ANGAN</name>
<dbReference type="EMBL" id="GBXM01024843">
    <property type="protein sequence ID" value="JAH83734.1"/>
    <property type="molecule type" value="Transcribed_RNA"/>
</dbReference>
<sequence length="49" mass="5538">MLFIYYQLPPPRLGKIHFLPLGQESSISSLSTAQIPGLLFPTRENRLPV</sequence>
<proteinExistence type="predicted"/>
<dbReference type="AlphaFoldDB" id="A0A0E9W040"/>
<accession>A0A0E9W040</accession>